<name>A0ABN7UTD6_GIGMA</name>
<dbReference type="EMBL" id="CAJVQB010005858">
    <property type="protein sequence ID" value="CAG8671590.1"/>
    <property type="molecule type" value="Genomic_DNA"/>
</dbReference>
<evidence type="ECO:0000313" key="2">
    <source>
        <dbReference type="Proteomes" id="UP000789901"/>
    </source>
</evidence>
<dbReference type="PANTHER" id="PTHR31424:SF5">
    <property type="entry name" value="APPLE DOMAIN-CONTAINING PROTEIN"/>
    <property type="match status" value="1"/>
</dbReference>
<reference evidence="1 2" key="1">
    <citation type="submission" date="2021-06" db="EMBL/GenBank/DDBJ databases">
        <authorList>
            <person name="Kallberg Y."/>
            <person name="Tangrot J."/>
            <person name="Rosling A."/>
        </authorList>
    </citation>
    <scope>NUCLEOTIDE SEQUENCE [LARGE SCALE GENOMIC DNA]</scope>
    <source>
        <strain evidence="1 2">120-4 pot B 10/14</strain>
    </source>
</reference>
<sequence>MSEEQLLCKGDLRTISFSTPISEKQRQELEGKCLCQTHYNHEVVNKNYYQKHQTKLNEYCAHPKHSIYKQSTKKKEQTKSKDALSNLPVRFYKTLELDSTAKICHRCIKFTDQDPDYITIETSFPKVFYNEVQSASHLSDKIILNEVIFLANEQQFRAIYNQQPNKDLKVLAIVRTIDKEHIAHNMYCAITKIKQDLSKEWVVSKMKQQIDNQMQQEILIQTINLDANISQINSEINENIDIDNFEIVEEVTKSIGKAAYRSLKDTLSYIIPPLVQKGVLRLSDPTLHIRISGDGHNVRKKVNHVMITFALLNDLSTIYYPEKHYTLLIYPGIEKYETLKTVLAPLIQELDKIKSGYLDNKEHRWNICLYFSADWKFLAICLGHKAANAEYFCLWCSVKKKQNGIKKYDWTISKHIEDLNINFYKIARHKYKLLFLMISLKHRVVDELHVMLRITDRLWLLLGSEIDNNNSRICNIISQEMLQIHVHFKWSEDPNTKMWTSTSLTGIDKLKICINGIEFKKKALEWINLFLTPSSEEKLSTCCTFFRKTLKDGGGKNINKSAIIEIME</sequence>
<dbReference type="Proteomes" id="UP000789901">
    <property type="component" value="Unassembled WGS sequence"/>
</dbReference>
<protein>
    <submittedName>
        <fullName evidence="1">18921_t:CDS:1</fullName>
    </submittedName>
</protein>
<proteinExistence type="predicted"/>
<evidence type="ECO:0000313" key="1">
    <source>
        <dbReference type="EMBL" id="CAG8671590.1"/>
    </source>
</evidence>
<gene>
    <name evidence="1" type="ORF">GMARGA_LOCUS10454</name>
</gene>
<accession>A0ABN7UTD6</accession>
<dbReference type="PANTHER" id="PTHR31424">
    <property type="entry name" value="PROTEIN CBG23806"/>
    <property type="match status" value="1"/>
</dbReference>
<keyword evidence="2" id="KW-1185">Reference proteome</keyword>
<organism evidence="1 2">
    <name type="scientific">Gigaspora margarita</name>
    <dbReference type="NCBI Taxonomy" id="4874"/>
    <lineage>
        <taxon>Eukaryota</taxon>
        <taxon>Fungi</taxon>
        <taxon>Fungi incertae sedis</taxon>
        <taxon>Mucoromycota</taxon>
        <taxon>Glomeromycotina</taxon>
        <taxon>Glomeromycetes</taxon>
        <taxon>Diversisporales</taxon>
        <taxon>Gigasporaceae</taxon>
        <taxon>Gigaspora</taxon>
    </lineage>
</organism>
<comment type="caution">
    <text evidence="1">The sequence shown here is derived from an EMBL/GenBank/DDBJ whole genome shotgun (WGS) entry which is preliminary data.</text>
</comment>